<keyword evidence="3" id="KW-1185">Reference proteome</keyword>
<dbReference type="CDD" id="cd00757">
    <property type="entry name" value="ThiF_MoeB_HesA_family"/>
    <property type="match status" value="1"/>
</dbReference>
<dbReference type="EMBL" id="VCYH01000012">
    <property type="protein sequence ID" value="MDN7025971.1"/>
    <property type="molecule type" value="Genomic_DNA"/>
</dbReference>
<feature type="domain" description="THIF-type NAD/FAD binding fold" evidence="1">
    <location>
        <begin position="10"/>
        <end position="235"/>
    </location>
</feature>
<dbReference type="InterPro" id="IPR045886">
    <property type="entry name" value="ThiF/MoeB/HesA"/>
</dbReference>
<proteinExistence type="predicted"/>
<gene>
    <name evidence="2" type="ORF">FGU65_13935</name>
</gene>
<evidence type="ECO:0000259" key="1">
    <source>
        <dbReference type="Pfam" id="PF00899"/>
    </source>
</evidence>
<name>A0ABT8MDG5_9EURY</name>
<dbReference type="PANTHER" id="PTHR10953:SF102">
    <property type="entry name" value="ADENYLYLTRANSFERASE AND SULFURTRANSFERASE MOCS3"/>
    <property type="match status" value="1"/>
</dbReference>
<dbReference type="Proteomes" id="UP001168338">
    <property type="component" value="Unassembled WGS sequence"/>
</dbReference>
<evidence type="ECO:0000313" key="2">
    <source>
        <dbReference type="EMBL" id="MDN7025971.1"/>
    </source>
</evidence>
<reference evidence="2" key="1">
    <citation type="submission" date="2019-05" db="EMBL/GenBank/DDBJ databases">
        <title>Methanoculleus sp. FWC-SCC1, a methanogenic archaeon isolated from deep marine cold seep.</title>
        <authorList>
            <person name="Chen Y.-W."/>
            <person name="Chen S.-C."/>
            <person name="Teng N.-H."/>
            <person name="Lai M.-C."/>
        </authorList>
    </citation>
    <scope>NUCLEOTIDE SEQUENCE</scope>
    <source>
        <strain evidence="2">FWC-SCC1</strain>
    </source>
</reference>
<protein>
    <submittedName>
        <fullName evidence="2">HesA/MoeB/ThiF family protein</fullName>
    </submittedName>
</protein>
<accession>A0ABT8MDG5</accession>
<sequence>MLTERERERYRRQIPLFGEAGQQRLGKARVAVVGAGGLGCPAALYLAAAGIGEIRLVDPDRVERSNLNRQVLHHEGDVGRPKVASAAEKLLAQNPGLTVSVRHAAIDEKNAEDLIGDADIVVDAVDDFATRYLLNRAALAKGIPLVHGAVSGFDGQVTTVLPGRTACLRCIFPVPPPKESVPVVGATAGVVGLIQANEVIKYVTGTGDPLKGRLLLWDGRSASTVLLSVERQEDCADCGSGAHR</sequence>
<dbReference type="SUPFAM" id="SSF69572">
    <property type="entry name" value="Activating enzymes of the ubiquitin-like proteins"/>
    <property type="match status" value="1"/>
</dbReference>
<dbReference type="InterPro" id="IPR035985">
    <property type="entry name" value="Ubiquitin-activating_enz"/>
</dbReference>
<comment type="caution">
    <text evidence="2">The sequence shown here is derived from an EMBL/GenBank/DDBJ whole genome shotgun (WGS) entry which is preliminary data.</text>
</comment>
<evidence type="ECO:0000313" key="3">
    <source>
        <dbReference type="Proteomes" id="UP001168338"/>
    </source>
</evidence>
<dbReference type="PANTHER" id="PTHR10953">
    <property type="entry name" value="UBIQUITIN-ACTIVATING ENZYME E1"/>
    <property type="match status" value="1"/>
</dbReference>
<dbReference type="Gene3D" id="3.40.50.720">
    <property type="entry name" value="NAD(P)-binding Rossmann-like Domain"/>
    <property type="match status" value="1"/>
</dbReference>
<dbReference type="Pfam" id="PF00899">
    <property type="entry name" value="ThiF"/>
    <property type="match status" value="1"/>
</dbReference>
<organism evidence="2 3">
    <name type="scientific">Methanoculleus frigidifontis</name>
    <dbReference type="NCBI Taxonomy" id="2584085"/>
    <lineage>
        <taxon>Archaea</taxon>
        <taxon>Methanobacteriati</taxon>
        <taxon>Methanobacteriota</taxon>
        <taxon>Stenosarchaea group</taxon>
        <taxon>Methanomicrobia</taxon>
        <taxon>Methanomicrobiales</taxon>
        <taxon>Methanomicrobiaceae</taxon>
        <taxon>Methanoculleus</taxon>
    </lineage>
</organism>
<dbReference type="InterPro" id="IPR000594">
    <property type="entry name" value="ThiF_NAD_FAD-bd"/>
</dbReference>
<dbReference type="RefSeq" id="WP_301665170.1">
    <property type="nucleotide sequence ID" value="NZ_VCYH01000012.1"/>
</dbReference>